<dbReference type="Proteomes" id="UP000261520">
    <property type="component" value="Unplaced"/>
</dbReference>
<dbReference type="AlphaFoldDB" id="A0A3B4AYY6"/>
<proteinExistence type="predicted"/>
<organism evidence="2 3">
    <name type="scientific">Periophthalmus magnuspinnatus</name>
    <dbReference type="NCBI Taxonomy" id="409849"/>
    <lineage>
        <taxon>Eukaryota</taxon>
        <taxon>Metazoa</taxon>
        <taxon>Chordata</taxon>
        <taxon>Craniata</taxon>
        <taxon>Vertebrata</taxon>
        <taxon>Euteleostomi</taxon>
        <taxon>Actinopterygii</taxon>
        <taxon>Neopterygii</taxon>
        <taxon>Teleostei</taxon>
        <taxon>Neoteleostei</taxon>
        <taxon>Acanthomorphata</taxon>
        <taxon>Gobiaria</taxon>
        <taxon>Gobiiformes</taxon>
        <taxon>Gobioidei</taxon>
        <taxon>Gobiidae</taxon>
        <taxon>Oxudercinae</taxon>
        <taxon>Periophthalmus</taxon>
    </lineage>
</organism>
<evidence type="ECO:0000313" key="2">
    <source>
        <dbReference type="Ensembl" id="ENSPMGP00000022462.1"/>
    </source>
</evidence>
<sequence>MTIHIYVCLLALVLSCESAQQKLKSLNDLKKIDFGRSVPKHSLLLLHWFANVIDIDNNDVLLLTFDPNEEDFGSHHYGNYEVMLDPLPRGYRYYTVGNLHEDTSDELPAYVLQPPVRECEGTNMDRIIFRVQERSSRPPRIDRVYLTQHYRQDEYQGTRYNPELTYHISPSLLHEMRLFSVEHNPRTLWELRDMFDSDAQDSQLWDLRNIWGHSLACLGLLLFIVIEEKHCKKRPTKNHHQSPSRRTTQADYVVDIPDEMNYDLLYHVEQRDQVQLDVVTGKNGKATIVWRNVPRQRLKEGVAVVMFNHERDHEASSTYKLIKNSEGSYDTSVPLNEGLQVRMHRAERRCLFWTKVKQEICRGKAFKNPDPVLIAGYDAYIQLFVKNGKACVRLIMKKSFTQWRSEFRQSWVGFYDSADKDTAHFKWWKWQWVTKFTQGPDLGDYHTYEYYSSMTIAPGVQARFILGDYRAIARTPPWKHTHH</sequence>
<keyword evidence="3" id="KW-1185">Reference proteome</keyword>
<reference evidence="2" key="2">
    <citation type="submission" date="2025-09" db="UniProtKB">
        <authorList>
            <consortium name="Ensembl"/>
        </authorList>
    </citation>
    <scope>IDENTIFICATION</scope>
</reference>
<dbReference type="PANTHER" id="PTHR38706:SF2">
    <property type="match status" value="1"/>
</dbReference>
<protein>
    <submittedName>
        <fullName evidence="2">Uncharacterized protein</fullName>
    </submittedName>
</protein>
<dbReference type="PANTHER" id="PTHR38706">
    <property type="entry name" value="SI:CH211-198C19.1-RELATED"/>
    <property type="match status" value="1"/>
</dbReference>
<dbReference type="Ensembl" id="ENSPMGT00000023923.1">
    <property type="protein sequence ID" value="ENSPMGP00000022462.1"/>
    <property type="gene ID" value="ENSPMGG00000018173.1"/>
</dbReference>
<evidence type="ECO:0000256" key="1">
    <source>
        <dbReference type="SAM" id="SignalP"/>
    </source>
</evidence>
<feature type="signal peptide" evidence="1">
    <location>
        <begin position="1"/>
        <end position="18"/>
    </location>
</feature>
<feature type="chain" id="PRO_5017423595" evidence="1">
    <location>
        <begin position="19"/>
        <end position="483"/>
    </location>
</feature>
<keyword evidence="1" id="KW-0732">Signal</keyword>
<name>A0A3B4AYY6_9GOBI</name>
<evidence type="ECO:0000313" key="3">
    <source>
        <dbReference type="Proteomes" id="UP000261520"/>
    </source>
</evidence>
<reference evidence="2" key="1">
    <citation type="submission" date="2025-08" db="UniProtKB">
        <authorList>
            <consortium name="Ensembl"/>
        </authorList>
    </citation>
    <scope>IDENTIFICATION</scope>
</reference>
<accession>A0A3B4AYY6</accession>